<dbReference type="InterPro" id="IPR016181">
    <property type="entry name" value="Acyl_CoA_acyltransferase"/>
</dbReference>
<proteinExistence type="predicted"/>
<dbReference type="PANTHER" id="PTHR42791:SF1">
    <property type="entry name" value="N-ACETYLTRANSFERASE DOMAIN-CONTAINING PROTEIN"/>
    <property type="match status" value="1"/>
</dbReference>
<evidence type="ECO:0000259" key="1">
    <source>
        <dbReference type="Pfam" id="PF00583"/>
    </source>
</evidence>
<evidence type="ECO:0000313" key="3">
    <source>
        <dbReference type="Proteomes" id="UP000617531"/>
    </source>
</evidence>
<dbReference type="SUPFAM" id="SSF55729">
    <property type="entry name" value="Acyl-CoA N-acyltransferases (Nat)"/>
    <property type="match status" value="1"/>
</dbReference>
<organism evidence="2 3">
    <name type="scientific">Pseudolysinimonas yzui</name>
    <dbReference type="NCBI Taxonomy" id="2708254"/>
    <lineage>
        <taxon>Bacteria</taxon>
        <taxon>Bacillati</taxon>
        <taxon>Actinomycetota</taxon>
        <taxon>Actinomycetes</taxon>
        <taxon>Micrococcales</taxon>
        <taxon>Microbacteriaceae</taxon>
        <taxon>Pseudolysinimonas</taxon>
    </lineage>
</organism>
<comment type="caution">
    <text evidence="2">The sequence shown here is derived from an EMBL/GenBank/DDBJ whole genome shotgun (WGS) entry which is preliminary data.</text>
</comment>
<protein>
    <recommendedName>
        <fullName evidence="1">N-acetyltransferase domain-containing protein</fullName>
    </recommendedName>
</protein>
<dbReference type="GO" id="GO:0016747">
    <property type="term" value="F:acyltransferase activity, transferring groups other than amino-acyl groups"/>
    <property type="evidence" value="ECO:0007669"/>
    <property type="project" value="InterPro"/>
</dbReference>
<dbReference type="InterPro" id="IPR052523">
    <property type="entry name" value="Trichothecene_AcTrans"/>
</dbReference>
<gene>
    <name evidence="2" type="ORF">GCM10011600_24050</name>
</gene>
<dbReference type="Proteomes" id="UP000617531">
    <property type="component" value="Unassembled WGS sequence"/>
</dbReference>
<accession>A0A8J3GS29</accession>
<dbReference type="EMBL" id="BNAI01000005">
    <property type="protein sequence ID" value="GHF22107.1"/>
    <property type="molecule type" value="Genomic_DNA"/>
</dbReference>
<dbReference type="AlphaFoldDB" id="A0A8J3GS29"/>
<sequence>MTTPATVRAAHLTELPAVAELLGNAFEHDPLVVAAVADAADAAAARRAIFAITARSAHAHGAVLVAELDGRIVGAALIDDPLPSAVHGIVRRVVDGVRFLPLLTAVGVNGMRLLNDADLVGRRFAPSERHHVLLVVGVAAQLRGAGIGRLLVDATIARASTSAGVRLETENEGNVERYRRWGFLERGIQQLGSVTVWGMFRPTIPSGETP</sequence>
<dbReference type="Pfam" id="PF00583">
    <property type="entry name" value="Acetyltransf_1"/>
    <property type="match status" value="1"/>
</dbReference>
<name>A0A8J3GS29_9MICO</name>
<evidence type="ECO:0000313" key="2">
    <source>
        <dbReference type="EMBL" id="GHF22107.1"/>
    </source>
</evidence>
<feature type="domain" description="N-acetyltransferase" evidence="1">
    <location>
        <begin position="58"/>
        <end position="183"/>
    </location>
</feature>
<keyword evidence="3" id="KW-1185">Reference proteome</keyword>
<reference evidence="2" key="1">
    <citation type="journal article" date="2014" name="Int. J. Syst. Evol. Microbiol.">
        <title>Complete genome sequence of Corynebacterium casei LMG S-19264T (=DSM 44701T), isolated from a smear-ripened cheese.</title>
        <authorList>
            <consortium name="US DOE Joint Genome Institute (JGI-PGF)"/>
            <person name="Walter F."/>
            <person name="Albersmeier A."/>
            <person name="Kalinowski J."/>
            <person name="Ruckert C."/>
        </authorList>
    </citation>
    <scope>NUCLEOTIDE SEQUENCE</scope>
    <source>
        <strain evidence="2">CGMCC 1.16548</strain>
    </source>
</reference>
<dbReference type="InterPro" id="IPR000182">
    <property type="entry name" value="GNAT_dom"/>
</dbReference>
<reference evidence="2" key="2">
    <citation type="submission" date="2020-09" db="EMBL/GenBank/DDBJ databases">
        <authorList>
            <person name="Sun Q."/>
            <person name="Zhou Y."/>
        </authorList>
    </citation>
    <scope>NUCLEOTIDE SEQUENCE</scope>
    <source>
        <strain evidence="2">CGMCC 1.16548</strain>
    </source>
</reference>
<dbReference type="PANTHER" id="PTHR42791">
    <property type="entry name" value="GNAT FAMILY ACETYLTRANSFERASE"/>
    <property type="match status" value="1"/>
</dbReference>
<dbReference type="RefSeq" id="WP_191283758.1">
    <property type="nucleotide sequence ID" value="NZ_BNAI01000005.1"/>
</dbReference>
<dbReference type="Gene3D" id="3.40.630.30">
    <property type="match status" value="1"/>
</dbReference>